<reference evidence="2" key="1">
    <citation type="submission" date="2019-11" db="EMBL/GenBank/DDBJ databases">
        <title>Isolation and characterization of two novel species in the genus Thiomicrorhabdus.</title>
        <authorList>
            <person name="Mochizuki J."/>
            <person name="Kojima H."/>
            <person name="Fukui M."/>
        </authorList>
    </citation>
    <scope>NUCLEOTIDE SEQUENCE [LARGE SCALE GENOMIC DNA]</scope>
    <source>
        <strain evidence="2">aks77</strain>
    </source>
</reference>
<dbReference type="InterPro" id="IPR027417">
    <property type="entry name" value="P-loop_NTPase"/>
</dbReference>
<dbReference type="KEGG" id="tse:THMIRHAS_13100"/>
<dbReference type="PANTHER" id="PTHR43883">
    <property type="entry name" value="SLR0207 PROTEIN"/>
    <property type="match status" value="1"/>
</dbReference>
<dbReference type="PANTHER" id="PTHR43883:SF1">
    <property type="entry name" value="GLUCONOKINASE"/>
    <property type="match status" value="1"/>
</dbReference>
<accession>A0A6F8PV72</accession>
<dbReference type="Gene3D" id="3.40.50.300">
    <property type="entry name" value="P-loop containing nucleotide triphosphate hydrolases"/>
    <property type="match status" value="1"/>
</dbReference>
<dbReference type="SUPFAM" id="SSF56112">
    <property type="entry name" value="Protein kinase-like (PK-like)"/>
    <property type="match status" value="1"/>
</dbReference>
<dbReference type="EMBL" id="AP021889">
    <property type="protein sequence ID" value="BBP45937.1"/>
    <property type="molecule type" value="Genomic_DNA"/>
</dbReference>
<evidence type="ECO:0000313" key="2">
    <source>
        <dbReference type="Proteomes" id="UP000501726"/>
    </source>
</evidence>
<gene>
    <name evidence="1" type="ORF">THMIRHAS_13100</name>
</gene>
<keyword evidence="2" id="KW-1185">Reference proteome</keyword>
<proteinExistence type="predicted"/>
<dbReference type="Proteomes" id="UP000501726">
    <property type="component" value="Chromosome"/>
</dbReference>
<dbReference type="Gene3D" id="3.90.1200.10">
    <property type="match status" value="1"/>
</dbReference>
<organism evidence="1 2">
    <name type="scientific">Thiosulfatimonas sediminis</name>
    <dbReference type="NCBI Taxonomy" id="2675054"/>
    <lineage>
        <taxon>Bacteria</taxon>
        <taxon>Pseudomonadati</taxon>
        <taxon>Pseudomonadota</taxon>
        <taxon>Gammaproteobacteria</taxon>
        <taxon>Thiotrichales</taxon>
        <taxon>Piscirickettsiaceae</taxon>
        <taxon>Thiosulfatimonas</taxon>
    </lineage>
</organism>
<protein>
    <recommendedName>
        <fullName evidence="3">Aminoglycoside phosphotransferase domain-containing protein</fullName>
    </recommendedName>
</protein>
<sequence>MDYSGLSLLNPSCHDKAALLKFKPETAKPMTNPVSQSKSPTQPHFSLEQYIALLSDPAFYPHPVEVITTIETHISVVFLTGEFAYKLKKPVDFGFLDFSQLAARKKFCALEVALNQRTAPELYLGVETIFYNPHNQSLSLQNKSGEAVEYLVKMRQFDPNAVLGRQGHSLAISRSQIESLALQIARLHQQADGVDLTSTLGLPKTILQPMLDNFNALEICFNFAKHAFLDGLYSWTLQQYETFKPLIEQRRSEGKIRACHGDLHLDNIALIANQPVLFDGIEFNDEFRWIDGISDLAFLLMDLCSRHHPALAWQILSLYLHHTQDYPGLPLLRFYMVYRAMVRAKITNLRAEQLADDSHEKQHLCSLASDYVDLAQAFSQAAVSPKLILLQGVSGTGKSHLSNQIQALLESVVISSDLTRKTLFGIDPLERVDETQKRNLYSPQMNAKSYQGLLQNARISLQSGWHTLVDATFLKYAHRAVFYQLAEELGIGVYLLYIDSDVNQDSAFLANQLKQRELANNNPSDADAAVMLNQFQVLEKPQADEPALWLDAKQLRNAFPANKIKQFLDLPITS</sequence>
<name>A0A6F8PV72_9GAMM</name>
<dbReference type="InterPro" id="IPR011009">
    <property type="entry name" value="Kinase-like_dom_sf"/>
</dbReference>
<evidence type="ECO:0008006" key="3">
    <source>
        <dbReference type="Google" id="ProtNLM"/>
    </source>
</evidence>
<dbReference type="AlphaFoldDB" id="A0A6F8PV72"/>
<dbReference type="SUPFAM" id="SSF52540">
    <property type="entry name" value="P-loop containing nucleoside triphosphate hydrolases"/>
    <property type="match status" value="1"/>
</dbReference>
<dbReference type="Pfam" id="PF13671">
    <property type="entry name" value="AAA_33"/>
    <property type="match status" value="1"/>
</dbReference>
<evidence type="ECO:0000313" key="1">
    <source>
        <dbReference type="EMBL" id="BBP45937.1"/>
    </source>
</evidence>
<dbReference type="InterPro" id="IPR052732">
    <property type="entry name" value="Cell-binding_unc_protein"/>
</dbReference>